<gene>
    <name evidence="1" type="ORF">JWR99_00220</name>
</gene>
<dbReference type="EMBL" id="JAFHKJ010000002">
    <property type="protein sequence ID" value="MBN2974507.1"/>
    <property type="molecule type" value="Genomic_DNA"/>
</dbReference>
<reference evidence="1 2" key="2">
    <citation type="journal article" date="2023" name="Plant Pathol.">
        <title>Dismantling and reorganizing Pseudomonas marginalis sensu#lato.</title>
        <authorList>
            <person name="Sawada H."/>
            <person name="Fujikawa T."/>
            <person name="Satou M."/>
        </authorList>
    </citation>
    <scope>NUCLEOTIDE SEQUENCE [LARGE SCALE GENOMIC DNA]</scope>
    <source>
        <strain evidence="1 2">MAFF 301381</strain>
    </source>
</reference>
<evidence type="ECO:0000313" key="2">
    <source>
        <dbReference type="Proteomes" id="UP001154860"/>
    </source>
</evidence>
<accession>A0A9X0Y8H1</accession>
<comment type="caution">
    <text evidence="1">The sequence shown here is derived from an EMBL/GenBank/DDBJ whole genome shotgun (WGS) entry which is preliminary data.</text>
</comment>
<protein>
    <submittedName>
        <fullName evidence="1">Uncharacterized protein</fullName>
    </submittedName>
</protein>
<proteinExistence type="predicted"/>
<dbReference type="AlphaFoldDB" id="A0A9X0Y8H1"/>
<keyword evidence="2" id="KW-1185">Reference proteome</keyword>
<dbReference type="Proteomes" id="UP001154860">
    <property type="component" value="Unassembled WGS sequence"/>
</dbReference>
<organism evidence="1 2">
    <name type="scientific">Pseudomonas lactucae</name>
    <dbReference type="NCBI Taxonomy" id="2813360"/>
    <lineage>
        <taxon>Bacteria</taxon>
        <taxon>Pseudomonadati</taxon>
        <taxon>Pseudomonadota</taxon>
        <taxon>Gammaproteobacteria</taxon>
        <taxon>Pseudomonadales</taxon>
        <taxon>Pseudomonadaceae</taxon>
        <taxon>Pseudomonas</taxon>
    </lineage>
</organism>
<dbReference type="RefSeq" id="WP_179119933.1">
    <property type="nucleotide sequence ID" value="NZ_JAFHKI010000002.1"/>
</dbReference>
<reference evidence="1 2" key="1">
    <citation type="journal article" date="2021" name="Int. J. Syst. Evol. Microbiol.">
        <title>Pseudomonas lactucae sp. nov., a pathogen causing bacterial rot of lettuce in Japan.</title>
        <authorList>
            <person name="Sawada H."/>
            <person name="Fujikawa T."/>
            <person name="Satou M."/>
        </authorList>
    </citation>
    <scope>NUCLEOTIDE SEQUENCE [LARGE SCALE GENOMIC DNA]</scope>
    <source>
        <strain evidence="1 2">MAFF 301381</strain>
    </source>
</reference>
<sequence>MQVINPATAFNEEEESAMDDYQEELLEYQAFEWDPLDPADDATEL</sequence>
<evidence type="ECO:0000313" key="1">
    <source>
        <dbReference type="EMBL" id="MBN2974507.1"/>
    </source>
</evidence>
<name>A0A9X0Y8H1_9PSED</name>